<gene>
    <name evidence="1" type="ORF">SLLFYP71_01516</name>
</gene>
<reference evidence="1" key="1">
    <citation type="submission" date="2019-11" db="EMBL/GenBank/DDBJ databases">
        <authorList>
            <person name="Feng L."/>
        </authorList>
    </citation>
    <scope>NUCLEOTIDE SEQUENCE</scope>
    <source>
        <strain evidence="1">SLutetiensisLFYP71</strain>
    </source>
</reference>
<proteinExistence type="predicted"/>
<name>A0A6N3C4A9_9STRE</name>
<accession>A0A6N3C4A9</accession>
<evidence type="ECO:0000313" key="1">
    <source>
        <dbReference type="EMBL" id="VYU11700.1"/>
    </source>
</evidence>
<organism evidence="1">
    <name type="scientific">Streptococcus lutetiensis</name>
    <dbReference type="NCBI Taxonomy" id="150055"/>
    <lineage>
        <taxon>Bacteria</taxon>
        <taxon>Bacillati</taxon>
        <taxon>Bacillota</taxon>
        <taxon>Bacilli</taxon>
        <taxon>Lactobacillales</taxon>
        <taxon>Streptococcaceae</taxon>
        <taxon>Streptococcus</taxon>
    </lineage>
</organism>
<dbReference type="EMBL" id="CACRUI010000025">
    <property type="protein sequence ID" value="VYU11700.1"/>
    <property type="molecule type" value="Genomic_DNA"/>
</dbReference>
<dbReference type="AlphaFoldDB" id="A0A6N3C4A9"/>
<protein>
    <submittedName>
        <fullName evidence="1">Uncharacterized protein</fullName>
    </submittedName>
</protein>
<sequence>MTDIVIHIQGTKTKLVVARDRLNWVTRQIRKMEV</sequence>